<dbReference type="EMBL" id="OZ019904">
    <property type="protein sequence ID" value="CAK9198045.1"/>
    <property type="molecule type" value="Genomic_DNA"/>
</dbReference>
<organism evidence="1 2">
    <name type="scientific">Sphagnum troendelagicum</name>
    <dbReference type="NCBI Taxonomy" id="128251"/>
    <lineage>
        <taxon>Eukaryota</taxon>
        <taxon>Viridiplantae</taxon>
        <taxon>Streptophyta</taxon>
        <taxon>Embryophyta</taxon>
        <taxon>Bryophyta</taxon>
        <taxon>Sphagnophytina</taxon>
        <taxon>Sphagnopsida</taxon>
        <taxon>Sphagnales</taxon>
        <taxon>Sphagnaceae</taxon>
        <taxon>Sphagnum</taxon>
    </lineage>
</organism>
<accession>A0ABP0TJ73</accession>
<proteinExistence type="predicted"/>
<evidence type="ECO:0000313" key="2">
    <source>
        <dbReference type="Proteomes" id="UP001497512"/>
    </source>
</evidence>
<protein>
    <submittedName>
        <fullName evidence="1">Uncharacterized protein</fullName>
    </submittedName>
</protein>
<dbReference type="Proteomes" id="UP001497512">
    <property type="component" value="Chromosome 12"/>
</dbReference>
<evidence type="ECO:0000313" key="1">
    <source>
        <dbReference type="EMBL" id="CAK9198045.1"/>
    </source>
</evidence>
<gene>
    <name evidence="1" type="ORF">CSSPTR1EN2_LOCUS4240</name>
</gene>
<feature type="non-terminal residue" evidence="1">
    <location>
        <position position="250"/>
    </location>
</feature>
<name>A0ABP0TJ73_9BRYO</name>
<reference evidence="1" key="1">
    <citation type="submission" date="2024-02" db="EMBL/GenBank/DDBJ databases">
        <authorList>
            <consortium name="ELIXIR-Norway"/>
            <consortium name="Elixir Norway"/>
        </authorList>
    </citation>
    <scope>NUCLEOTIDE SEQUENCE</scope>
</reference>
<keyword evidence="2" id="KW-1185">Reference proteome</keyword>
<sequence>MTSLKHSNFTSLYVCKEKHEIMTTKTSSTRFLKVLKRRSKHKLHSRNRSLSRSPTNFWNVSQQLNSQPLLPIMTMRLPKLVKEVVEESGGKWVDVVKKMGKQMDNFVSQGEARERATRSCNTRIIRFDETEGETAQQLLDKVNCQVLQGQMKLAIKAVAVVRQPISRRAETKPGIAHKRAVLVTFATAEDRKVVFQNRVILKGTQWGLEEDLTKQQQEQKRASWHLFEKAKADKMKAYWRGADLYINDAK</sequence>